<dbReference type="Proteomes" id="UP001283361">
    <property type="component" value="Unassembled WGS sequence"/>
</dbReference>
<accession>A0AAE1CKY2</accession>
<sequence>MQDENKPEAHNAVILLMARREPYQQRKVYNMVRHEARLAMIVNALLMSLPCPAYLPPVSVGNVWVE</sequence>
<keyword evidence="1" id="KW-0812">Transmembrane</keyword>
<name>A0AAE1CKY2_9GAST</name>
<comment type="caution">
    <text evidence="2">The sequence shown here is derived from an EMBL/GenBank/DDBJ whole genome shotgun (WGS) entry which is preliminary data.</text>
</comment>
<organism evidence="2 3">
    <name type="scientific">Elysia crispata</name>
    <name type="common">lettuce slug</name>
    <dbReference type="NCBI Taxonomy" id="231223"/>
    <lineage>
        <taxon>Eukaryota</taxon>
        <taxon>Metazoa</taxon>
        <taxon>Spiralia</taxon>
        <taxon>Lophotrochozoa</taxon>
        <taxon>Mollusca</taxon>
        <taxon>Gastropoda</taxon>
        <taxon>Heterobranchia</taxon>
        <taxon>Euthyneura</taxon>
        <taxon>Panpulmonata</taxon>
        <taxon>Sacoglossa</taxon>
        <taxon>Placobranchoidea</taxon>
        <taxon>Plakobranchidae</taxon>
        <taxon>Elysia</taxon>
    </lineage>
</organism>
<evidence type="ECO:0000313" key="3">
    <source>
        <dbReference type="Proteomes" id="UP001283361"/>
    </source>
</evidence>
<evidence type="ECO:0000256" key="1">
    <source>
        <dbReference type="SAM" id="Phobius"/>
    </source>
</evidence>
<dbReference type="AlphaFoldDB" id="A0AAE1CKY2"/>
<gene>
    <name evidence="2" type="ORF">RRG08_048026</name>
</gene>
<keyword evidence="3" id="KW-1185">Reference proteome</keyword>
<proteinExistence type="predicted"/>
<keyword evidence="1" id="KW-0472">Membrane</keyword>
<protein>
    <submittedName>
        <fullName evidence="2">Uncharacterized protein</fullName>
    </submittedName>
</protein>
<evidence type="ECO:0000313" key="2">
    <source>
        <dbReference type="EMBL" id="KAK3706458.1"/>
    </source>
</evidence>
<dbReference type="EMBL" id="JAWDGP010007745">
    <property type="protein sequence ID" value="KAK3706458.1"/>
    <property type="molecule type" value="Genomic_DNA"/>
</dbReference>
<keyword evidence="1" id="KW-1133">Transmembrane helix</keyword>
<reference evidence="2" key="1">
    <citation type="journal article" date="2023" name="G3 (Bethesda)">
        <title>A reference genome for the long-term kleptoplast-retaining sea slug Elysia crispata morphotype clarki.</title>
        <authorList>
            <person name="Eastman K.E."/>
            <person name="Pendleton A.L."/>
            <person name="Shaikh M.A."/>
            <person name="Suttiyut T."/>
            <person name="Ogas R."/>
            <person name="Tomko P."/>
            <person name="Gavelis G."/>
            <person name="Widhalm J.R."/>
            <person name="Wisecaver J.H."/>
        </authorList>
    </citation>
    <scope>NUCLEOTIDE SEQUENCE</scope>
    <source>
        <strain evidence="2">ECLA1</strain>
    </source>
</reference>
<feature type="transmembrane region" description="Helical" evidence="1">
    <location>
        <begin position="36"/>
        <end position="55"/>
    </location>
</feature>